<keyword evidence="4" id="KW-1185">Reference proteome</keyword>
<protein>
    <submittedName>
        <fullName evidence="3">Uncharacterized protein</fullName>
    </submittedName>
</protein>
<feature type="transmembrane region" description="Helical" evidence="2">
    <location>
        <begin position="78"/>
        <end position="96"/>
    </location>
</feature>
<evidence type="ECO:0000313" key="3">
    <source>
        <dbReference type="EMBL" id="MDR7355564.1"/>
    </source>
</evidence>
<feature type="compositionally biased region" description="Basic and acidic residues" evidence="1">
    <location>
        <begin position="205"/>
        <end position="218"/>
    </location>
</feature>
<feature type="transmembrane region" description="Helical" evidence="2">
    <location>
        <begin position="12"/>
        <end position="36"/>
    </location>
</feature>
<keyword evidence="2" id="KW-0472">Membrane</keyword>
<feature type="transmembrane region" description="Helical" evidence="2">
    <location>
        <begin position="154"/>
        <end position="175"/>
    </location>
</feature>
<accession>A0ABU2BDU9</accession>
<feature type="compositionally biased region" description="Polar residues" evidence="1">
    <location>
        <begin position="185"/>
        <end position="202"/>
    </location>
</feature>
<feature type="transmembrane region" description="Helical" evidence="2">
    <location>
        <begin position="108"/>
        <end position="134"/>
    </location>
</feature>
<reference evidence="3 4" key="1">
    <citation type="submission" date="2023-07" db="EMBL/GenBank/DDBJ databases">
        <title>Sequencing the genomes of 1000 actinobacteria strains.</title>
        <authorList>
            <person name="Klenk H.-P."/>
        </authorList>
    </citation>
    <scope>NUCLEOTIDE SEQUENCE [LARGE SCALE GENOMIC DNA]</scope>
    <source>
        <strain evidence="3 4">DSM 44508</strain>
    </source>
</reference>
<feature type="region of interest" description="Disordered" evidence="1">
    <location>
        <begin position="185"/>
        <end position="257"/>
    </location>
</feature>
<sequence>MNTLTHRRTVIILLISAFAVYFTMLYTTLPTLTVIAGGQSMFDLAPQNFRPESAQALLKSLGEAGRTYYLHRQLPLDFLYPLLAGSAYTLGIKALSDRLRWRHFVLSLLTLTPLAAGLLDYIENIAIVIILRSYPELPTTALAFGFYAGTAKQVFYSIGIGSFLILVIINAIRVLKNYRSTRSTSQSFESQDAPSGQESTQAAHRAPEEQTFPHDIHHPTGRHSLTPEIAGETNTEHSPSSPAHSVDEHTQPHDFKI</sequence>
<proteinExistence type="predicted"/>
<comment type="caution">
    <text evidence="3">The sequence shown here is derived from an EMBL/GenBank/DDBJ whole genome shotgun (WGS) entry which is preliminary data.</text>
</comment>
<keyword evidence="2" id="KW-0812">Transmembrane</keyword>
<feature type="compositionally biased region" description="Basic and acidic residues" evidence="1">
    <location>
        <begin position="245"/>
        <end position="257"/>
    </location>
</feature>
<organism evidence="3 4">
    <name type="scientific">Corynebacterium felinum</name>
    <dbReference type="NCBI Taxonomy" id="131318"/>
    <lineage>
        <taxon>Bacteria</taxon>
        <taxon>Bacillati</taxon>
        <taxon>Actinomycetota</taxon>
        <taxon>Actinomycetes</taxon>
        <taxon>Mycobacteriales</taxon>
        <taxon>Corynebacteriaceae</taxon>
        <taxon>Corynebacterium</taxon>
    </lineage>
</organism>
<evidence type="ECO:0000256" key="2">
    <source>
        <dbReference type="SAM" id="Phobius"/>
    </source>
</evidence>
<name>A0ABU2BDU9_9CORY</name>
<evidence type="ECO:0000313" key="4">
    <source>
        <dbReference type="Proteomes" id="UP001183619"/>
    </source>
</evidence>
<evidence type="ECO:0000256" key="1">
    <source>
        <dbReference type="SAM" id="MobiDB-lite"/>
    </source>
</evidence>
<gene>
    <name evidence="3" type="ORF">J2S37_002102</name>
</gene>
<keyword evidence="2" id="KW-1133">Transmembrane helix</keyword>
<dbReference type="Proteomes" id="UP001183619">
    <property type="component" value="Unassembled WGS sequence"/>
</dbReference>
<dbReference type="EMBL" id="JAVDYF010000001">
    <property type="protein sequence ID" value="MDR7355564.1"/>
    <property type="molecule type" value="Genomic_DNA"/>
</dbReference>
<dbReference type="RefSeq" id="WP_277103403.1">
    <property type="nucleotide sequence ID" value="NZ_BAAAJS010000072.1"/>
</dbReference>
<feature type="compositionally biased region" description="Polar residues" evidence="1">
    <location>
        <begin position="232"/>
        <end position="243"/>
    </location>
</feature>